<dbReference type="PANTHER" id="PTHR11895:SF7">
    <property type="entry name" value="GLUTAMYL-TRNA(GLN) AMIDOTRANSFERASE SUBUNIT A, MITOCHONDRIAL"/>
    <property type="match status" value="1"/>
</dbReference>
<organism evidence="3 4">
    <name type="scientific">Pantoea rwandensis</name>
    <dbReference type="NCBI Taxonomy" id="1076550"/>
    <lineage>
        <taxon>Bacteria</taxon>
        <taxon>Pseudomonadati</taxon>
        <taxon>Pseudomonadota</taxon>
        <taxon>Gammaproteobacteria</taxon>
        <taxon>Enterobacterales</taxon>
        <taxon>Erwiniaceae</taxon>
        <taxon>Pantoea</taxon>
    </lineage>
</organism>
<dbReference type="PANTHER" id="PTHR11895">
    <property type="entry name" value="TRANSAMIDASE"/>
    <property type="match status" value="1"/>
</dbReference>
<protein>
    <submittedName>
        <fullName evidence="3">Amidase</fullName>
    </submittedName>
</protein>
<dbReference type="Proteomes" id="UP000193558">
    <property type="component" value="Unassembled WGS sequence"/>
</dbReference>
<evidence type="ECO:0000313" key="4">
    <source>
        <dbReference type="Proteomes" id="UP000193558"/>
    </source>
</evidence>
<comment type="similarity">
    <text evidence="1">Belongs to the amidase family.</text>
</comment>
<dbReference type="OrthoDB" id="9811471at2"/>
<dbReference type="EMBL" id="MLFR01000001">
    <property type="protein sequence ID" value="ORM72099.1"/>
    <property type="molecule type" value="Genomic_DNA"/>
</dbReference>
<name>A0A1X1D5Y5_9GAMM</name>
<sequence>MNTIMSWNEWANVDATDLAALIKKGDITASEVAQQARLASAKTNPAINAVIEVFDDAVNNPDKKTINAGGHFSGVPIMMKDLGPGVKGRLQEQGSRFFKGYKPSGDAFLTTKIRQAGFNIIGRTTTPEFGVCSSAENPEIYVTRNPWNTDYTSFGSSAGAATSVAAGVLPIAHGTDGGGSIRIPAGAQGLVGLKCSRGVFSVSQSISDITGYVSTQGCISRSVRDTAGFVDACRGGAPGEFMPYWKSDEPYTQTIQKDPRRLKIAVSSEWGDYKADPHFVSELEKTAEHLRALGHQVEWVTPDIDFNASYKAQTLCYISNFAQFIQNQLEAKGLTAPTEDLFEPINILLWEKGKDILYRERWLMQDTFNQISRQLGAFYEAWDIILTPSIAKATPLIGEKKYLTISHNQDVMDWFRGIWGIFAFTPLANQTGTPGISLPLAWQQSGIPLGMHFQTRQANDGLLLQLAAQLERAAGGRFNKNIFPKVHVTRD</sequence>
<dbReference type="InterPro" id="IPR000120">
    <property type="entry name" value="Amidase"/>
</dbReference>
<accession>A0A1X1D5Y5</accession>
<evidence type="ECO:0000256" key="1">
    <source>
        <dbReference type="ARBA" id="ARBA00009199"/>
    </source>
</evidence>
<gene>
    <name evidence="3" type="ORF">HA51_03355</name>
</gene>
<reference evidence="3 4" key="1">
    <citation type="journal article" date="2017" name="Antonie Van Leeuwenhoek">
        <title>Phylogenomic resolution of the bacterial genus Pantoea and its relationship with Erwinia and Tatumella.</title>
        <authorList>
            <person name="Palmer M."/>
            <person name="Steenkamp E.T."/>
            <person name="Coetzee M.P."/>
            <person name="Chan W.Y."/>
            <person name="van Zyl E."/>
            <person name="De Maayer P."/>
            <person name="Coutinho T.A."/>
            <person name="Blom J."/>
            <person name="Smits T.H."/>
            <person name="Duffy B."/>
            <person name="Venter S.N."/>
        </authorList>
    </citation>
    <scope>NUCLEOTIDE SEQUENCE [LARGE SCALE GENOMIC DNA]</scope>
    <source>
        <strain evidence="3 4">LMG 26275</strain>
    </source>
</reference>
<dbReference type="AlphaFoldDB" id="A0A1X1D5Y5"/>
<dbReference type="SUPFAM" id="SSF75304">
    <property type="entry name" value="Amidase signature (AS) enzymes"/>
    <property type="match status" value="1"/>
</dbReference>
<dbReference type="GO" id="GO:0003824">
    <property type="term" value="F:catalytic activity"/>
    <property type="evidence" value="ECO:0007669"/>
    <property type="project" value="InterPro"/>
</dbReference>
<evidence type="ECO:0000259" key="2">
    <source>
        <dbReference type="Pfam" id="PF01425"/>
    </source>
</evidence>
<dbReference type="InterPro" id="IPR023631">
    <property type="entry name" value="Amidase_dom"/>
</dbReference>
<dbReference type="Gene3D" id="3.90.1300.10">
    <property type="entry name" value="Amidase signature (AS) domain"/>
    <property type="match status" value="1"/>
</dbReference>
<proteinExistence type="inferred from homology"/>
<evidence type="ECO:0000313" key="3">
    <source>
        <dbReference type="EMBL" id="ORM72099.1"/>
    </source>
</evidence>
<feature type="domain" description="Amidase" evidence="2">
    <location>
        <begin position="41"/>
        <end position="464"/>
    </location>
</feature>
<comment type="caution">
    <text evidence="3">The sequence shown here is derived from an EMBL/GenBank/DDBJ whole genome shotgun (WGS) entry which is preliminary data.</text>
</comment>
<dbReference type="Pfam" id="PF01425">
    <property type="entry name" value="Amidase"/>
    <property type="match status" value="1"/>
</dbReference>
<dbReference type="InterPro" id="IPR036928">
    <property type="entry name" value="AS_sf"/>
</dbReference>